<evidence type="ECO:0000313" key="2">
    <source>
        <dbReference type="RefSeq" id="XP_073899889.1"/>
    </source>
</evidence>
<accession>A0AC58K4N2</accession>
<gene>
    <name evidence="2" type="primary">Rarb</name>
</gene>
<dbReference type="Proteomes" id="UP001732720">
    <property type="component" value="Chromosome 10"/>
</dbReference>
<organism evidence="1 2">
    <name type="scientific">Castor canadensis</name>
    <name type="common">American beaver</name>
    <dbReference type="NCBI Taxonomy" id="51338"/>
    <lineage>
        <taxon>Eukaryota</taxon>
        <taxon>Metazoa</taxon>
        <taxon>Chordata</taxon>
        <taxon>Craniata</taxon>
        <taxon>Vertebrata</taxon>
        <taxon>Euteleostomi</taxon>
        <taxon>Mammalia</taxon>
        <taxon>Eutheria</taxon>
        <taxon>Euarchontoglires</taxon>
        <taxon>Glires</taxon>
        <taxon>Rodentia</taxon>
        <taxon>Castorimorpha</taxon>
        <taxon>Castoridae</taxon>
        <taxon>Castor</taxon>
    </lineage>
</organism>
<keyword evidence="2" id="KW-0675">Receptor</keyword>
<evidence type="ECO:0000313" key="1">
    <source>
        <dbReference type="Proteomes" id="UP001732720"/>
    </source>
</evidence>
<proteinExistence type="predicted"/>
<reference evidence="2" key="1">
    <citation type="submission" date="2025-08" db="UniProtKB">
        <authorList>
            <consortium name="RefSeq"/>
        </authorList>
    </citation>
    <scope>IDENTIFICATION</scope>
</reference>
<dbReference type="RefSeq" id="XP_073899889.1">
    <property type="nucleotide sequence ID" value="XM_074043788.1"/>
</dbReference>
<protein>
    <submittedName>
        <fullName evidence="2">Retinoic acid receptor beta isoform X1</fullName>
    </submittedName>
</protein>
<name>A0AC58K4N2_CASCN</name>
<sequence>MGKCLSPPGRGGDLQLHARDRCLCASYANALQWSLHHQAWAVLSQHCPHLGGHLLTAPWFSFPACLSLSSQTFWVPISAVAALDCDSPSHLKISQRTQHWLRNPTLAIETQSTSSEELVPSPPSPLPPPRVYKPCFVCQDKSSGYHYGVSACEGCKGFFRRSIQKNMIYTCHRDKNCVINKVTRNRCQYCRLQKCFEVGMSKESVRNDRNKKKKEPTKQECPESYEMTAELDDLTEKIRKAHQETFPSLCQLGKYTTNSSADHRVRLDLGLWDKFSELATKCIIKIVEFAKRLPGFTGLTIADQITLLKAACLDILILRICTRYTPEQDTMTFSDGLTLNRTQMHNAGFGPLTDLVFTFANQLLPLEMDDTETGLLSAICLICGDRQDLEEPTKVDKLQEPLLEALKIYIRKRRPSKPHMFPKILMKITDLRSISAKGAERVITLKMEIPGSMPPLIQEMLENSEGHEPLTPSSSGNTAEHSPSISPSSVENSGVSQSPLVQ</sequence>
<keyword evidence="1" id="KW-1185">Reference proteome</keyword>